<protein>
    <submittedName>
        <fullName evidence="2">FMN-linked oxidoreductase</fullName>
    </submittedName>
</protein>
<dbReference type="VEuPathDB" id="FungiDB:BO71DRAFT_68314"/>
<reference evidence="2 3" key="1">
    <citation type="submission" date="2018-02" db="EMBL/GenBank/DDBJ databases">
        <title>The genomes of Aspergillus section Nigri reveals drivers in fungal speciation.</title>
        <authorList>
            <consortium name="DOE Joint Genome Institute"/>
            <person name="Vesth T.C."/>
            <person name="Nybo J."/>
            <person name="Theobald S."/>
            <person name="Brandl J."/>
            <person name="Frisvad J.C."/>
            <person name="Nielsen K.F."/>
            <person name="Lyhne E.K."/>
            <person name="Kogle M.E."/>
            <person name="Kuo A."/>
            <person name="Riley R."/>
            <person name="Clum A."/>
            <person name="Nolan M."/>
            <person name="Lipzen A."/>
            <person name="Salamov A."/>
            <person name="Henrissat B."/>
            <person name="Wiebenga A."/>
            <person name="De vries R.P."/>
            <person name="Grigoriev I.V."/>
            <person name="Mortensen U.H."/>
            <person name="Andersen M.R."/>
            <person name="Baker S.E."/>
        </authorList>
    </citation>
    <scope>NUCLEOTIDE SEQUENCE [LARGE SCALE GENOMIC DNA]</scope>
    <source>
        <strain evidence="2 3">CBS 707.79</strain>
    </source>
</reference>
<dbReference type="Proteomes" id="UP000247810">
    <property type="component" value="Unassembled WGS sequence"/>
</dbReference>
<gene>
    <name evidence="2" type="ORF">BO71DRAFT_68314</name>
</gene>
<dbReference type="GO" id="GO:0010181">
    <property type="term" value="F:FMN binding"/>
    <property type="evidence" value="ECO:0007669"/>
    <property type="project" value="InterPro"/>
</dbReference>
<proteinExistence type="predicted"/>
<dbReference type="OrthoDB" id="72788at2759"/>
<accession>A0A319DRE9</accession>
<organism evidence="2 3">
    <name type="scientific">Aspergillus ellipticus CBS 707.79</name>
    <dbReference type="NCBI Taxonomy" id="1448320"/>
    <lineage>
        <taxon>Eukaryota</taxon>
        <taxon>Fungi</taxon>
        <taxon>Dikarya</taxon>
        <taxon>Ascomycota</taxon>
        <taxon>Pezizomycotina</taxon>
        <taxon>Eurotiomycetes</taxon>
        <taxon>Eurotiomycetidae</taxon>
        <taxon>Eurotiales</taxon>
        <taxon>Aspergillaceae</taxon>
        <taxon>Aspergillus</taxon>
        <taxon>Aspergillus subgen. Circumdati</taxon>
    </lineage>
</organism>
<dbReference type="GO" id="GO:0003959">
    <property type="term" value="F:NADPH dehydrogenase activity"/>
    <property type="evidence" value="ECO:0007669"/>
    <property type="project" value="InterPro"/>
</dbReference>
<dbReference type="AlphaFoldDB" id="A0A319DRE9"/>
<dbReference type="SUPFAM" id="SSF51395">
    <property type="entry name" value="FMN-linked oxidoreductases"/>
    <property type="match status" value="1"/>
</dbReference>
<dbReference type="InterPro" id="IPR001155">
    <property type="entry name" value="OxRdtase_FMN_N"/>
</dbReference>
<dbReference type="STRING" id="1448320.A0A319DRE9"/>
<name>A0A319DRE9_9EURO</name>
<dbReference type="InterPro" id="IPR013785">
    <property type="entry name" value="Aldolase_TIM"/>
</dbReference>
<evidence type="ECO:0000259" key="1">
    <source>
        <dbReference type="Pfam" id="PF00724"/>
    </source>
</evidence>
<dbReference type="Gene3D" id="3.20.20.70">
    <property type="entry name" value="Aldolase class I"/>
    <property type="match status" value="1"/>
</dbReference>
<dbReference type="Pfam" id="PF00724">
    <property type="entry name" value="Oxidored_FMN"/>
    <property type="match status" value="1"/>
</dbReference>
<dbReference type="CDD" id="cd02932">
    <property type="entry name" value="OYE_YqiM_FMN"/>
    <property type="match status" value="1"/>
</dbReference>
<dbReference type="EMBL" id="KZ825972">
    <property type="protein sequence ID" value="PYH90688.1"/>
    <property type="molecule type" value="Genomic_DNA"/>
</dbReference>
<keyword evidence="3" id="KW-1185">Reference proteome</keyword>
<dbReference type="PANTHER" id="PTHR43303:SF2">
    <property type="entry name" value="INDOLEAMINE 2,3-DIOXYGENASE PYRROLE 2,3-DIOXYGENASE (AFU_ORTHOLOGUE AFUA_5G01450"/>
    <property type="match status" value="1"/>
</dbReference>
<dbReference type="GO" id="GO:0050661">
    <property type="term" value="F:NADP binding"/>
    <property type="evidence" value="ECO:0007669"/>
    <property type="project" value="InterPro"/>
</dbReference>
<dbReference type="PANTHER" id="PTHR43303">
    <property type="entry name" value="NADPH DEHYDROGENASE C23G7.10C-RELATED"/>
    <property type="match status" value="1"/>
</dbReference>
<sequence length="440" mass="47051">MSTPAAVIKSEHTPYYTPANNGGAALHPTDANTPALFRPLTIRDVTLKNRIVVSPMCMYSAESDPSSPSVGALTDYHIAHLGHFAVKGAGLIFVEAQAVQFNGRISPNDAGLWDHSPESEQFKSLQRIVQFCHSQGAKVAVQLHHAGRKASASAPWLAAQAGKPALRAEQSVGGWPSDVVGPSGGAEHIWDETGDGYWTPRALTVEEIHEVVQAFAKSAEAAVRAGVDVLEIHGAHGYLINQFLSPVTNRRTDQYGGSFENRTRIVREIATAIRAVVPSGTPLFLRISATEWLEEQPIAAESGSWGMASSLQLLPLLSELGIDLLDVSSGGNNKHQKLVIHTNMQIDLAAQLRKAIRAAGASTLVGAVGLITEAEQAEGLLQGAVEAQAINDTVAGPEATADLVFLARQFLREPEWVFSAAKALGAKVELPKQFWRAIQL</sequence>
<evidence type="ECO:0000313" key="2">
    <source>
        <dbReference type="EMBL" id="PYH90688.1"/>
    </source>
</evidence>
<feature type="domain" description="NADH:flavin oxidoreductase/NADH oxidase N-terminal" evidence="1">
    <location>
        <begin position="36"/>
        <end position="424"/>
    </location>
</feature>
<evidence type="ECO:0000313" key="3">
    <source>
        <dbReference type="Proteomes" id="UP000247810"/>
    </source>
</evidence>
<dbReference type="InterPro" id="IPR044152">
    <property type="entry name" value="YqjM-like"/>
</dbReference>